<accession>A0AA38YAR2</accession>
<reference evidence="2" key="1">
    <citation type="submission" date="2022-10" db="EMBL/GenBank/DDBJ databases">
        <title>Culturing micro-colonial fungi from biological soil crusts in the Mojave desert and describing Neophaeococcomyces mojavensis, and introducing the new genera and species Taxawa tesnikishii.</title>
        <authorList>
            <person name="Kurbessoian T."/>
            <person name="Stajich J.E."/>
        </authorList>
    </citation>
    <scope>NUCLEOTIDE SEQUENCE</scope>
    <source>
        <strain evidence="2">TK_35</strain>
    </source>
</reference>
<keyword evidence="3" id="KW-1185">Reference proteome</keyword>
<evidence type="ECO:0000313" key="2">
    <source>
        <dbReference type="EMBL" id="KAJ9641749.1"/>
    </source>
</evidence>
<dbReference type="PANTHER" id="PTHR33112">
    <property type="entry name" value="DOMAIN PROTEIN, PUTATIVE-RELATED"/>
    <property type="match status" value="1"/>
</dbReference>
<dbReference type="InterPro" id="IPR010730">
    <property type="entry name" value="HET"/>
</dbReference>
<name>A0AA38YAR2_9EURO</name>
<dbReference type="PANTHER" id="PTHR33112:SF12">
    <property type="entry name" value="HETEROKARYON INCOMPATIBILITY DOMAIN-CONTAINING PROTEIN"/>
    <property type="match status" value="1"/>
</dbReference>
<comment type="caution">
    <text evidence="2">The sequence shown here is derived from an EMBL/GenBank/DDBJ whole genome shotgun (WGS) entry which is preliminary data.</text>
</comment>
<proteinExistence type="predicted"/>
<gene>
    <name evidence="2" type="ORF">H2204_002811</name>
</gene>
<feature type="domain" description="Heterokaryon incompatibility" evidence="1">
    <location>
        <begin position="343"/>
        <end position="491"/>
    </location>
</feature>
<dbReference type="Pfam" id="PF06985">
    <property type="entry name" value="HET"/>
    <property type="match status" value="1"/>
</dbReference>
<dbReference type="Proteomes" id="UP001172681">
    <property type="component" value="Unassembled WGS sequence"/>
</dbReference>
<sequence length="857" mass="96850">MRLMKIKPGGMKFLAELSAWIQEQNIAKWAEGATVEEVEYSELPQCAYDLLEFVPIEPNWQPCGVAILPMISGSVHVEQATVPQATTDTTAIRAMAPEVDDSKKMEICTFCSKLPFPQLGTRTVAKPGANGASLNILEVTRLLLTRTFRDVFEKAEACAVCLVIALQVLSSTSDAGIEPSAAGSQPPESNVDPKERDFALLDRHFQFLYTELMTSRESTREWNRLSIPNRLVVELQFMVSPSRGPKTTLSTIQFQKCSPDQGILTCEPSRLFYEDSENLHLFEGRIRPDRLDGGLLRAWKDHCFNHHGESCAMLVTPPCSQMHLRLIDVNNECIVDSNETEQWVALSYVWGKSNKFVVTKENIEKYREPGSLAGATSATIADAMAVTKLLGERYLWVDSLCILQDCLEDMQYFIPRMGYIYGQSCFTIINAHGLDGTAGLPGVRPSTREEHAHIIVTPDFAFMKTSDPAHSSKWDCTLGSTWSTRAWTLQERLLSRRVLIFTSGLIYWECQKASWNEETFKEVLSDQVISHHPDLGDADSLSHHMLSRVLRTRPFDFANTYRHIASRYTGLQLSFQKDGLNAISGLVRSLAYMSGHEFVWALPVTFLSTALAWETYSSERHSSSVRNYRRASNHSLANKRERMEAYSIPSWSWVGWEGKIWYPSPKGGGFTHSELCFYHFTDKRTPNLLTGLEQTNRSSTPFWESPGWNVSGETALTEAHIPSGIPSRLLIDRVLGFWTDTVLADISWKDTDSPWRSYFHDSKMQAELHVDGVNIMSAWSQIPTEVNPHSQESGVLIVIGTKPISCFEGRGWVQRRHLDVLLVNIEDQVAYRRGLCHISESDWLRLGSRRWKPIFLG</sequence>
<dbReference type="AlphaFoldDB" id="A0AA38YAR2"/>
<dbReference type="EMBL" id="JAPDRN010000011">
    <property type="protein sequence ID" value="KAJ9641749.1"/>
    <property type="molecule type" value="Genomic_DNA"/>
</dbReference>
<evidence type="ECO:0000259" key="1">
    <source>
        <dbReference type="Pfam" id="PF06985"/>
    </source>
</evidence>
<protein>
    <recommendedName>
        <fullName evidence="1">Heterokaryon incompatibility domain-containing protein</fullName>
    </recommendedName>
</protein>
<evidence type="ECO:0000313" key="3">
    <source>
        <dbReference type="Proteomes" id="UP001172681"/>
    </source>
</evidence>
<organism evidence="2 3">
    <name type="scientific">Knufia peltigerae</name>
    <dbReference type="NCBI Taxonomy" id="1002370"/>
    <lineage>
        <taxon>Eukaryota</taxon>
        <taxon>Fungi</taxon>
        <taxon>Dikarya</taxon>
        <taxon>Ascomycota</taxon>
        <taxon>Pezizomycotina</taxon>
        <taxon>Eurotiomycetes</taxon>
        <taxon>Chaetothyriomycetidae</taxon>
        <taxon>Chaetothyriales</taxon>
        <taxon>Trichomeriaceae</taxon>
        <taxon>Knufia</taxon>
    </lineage>
</organism>